<feature type="transmembrane region" description="Helical" evidence="1">
    <location>
        <begin position="6"/>
        <end position="29"/>
    </location>
</feature>
<keyword evidence="3" id="KW-1185">Reference proteome</keyword>
<keyword evidence="1" id="KW-1133">Transmembrane helix</keyword>
<proteinExistence type="predicted"/>
<evidence type="ECO:0000256" key="1">
    <source>
        <dbReference type="SAM" id="Phobius"/>
    </source>
</evidence>
<dbReference type="AlphaFoldDB" id="A0A3A5MDK0"/>
<evidence type="ECO:0000313" key="2">
    <source>
        <dbReference type="EMBL" id="RJT87245.1"/>
    </source>
</evidence>
<feature type="transmembrane region" description="Helical" evidence="1">
    <location>
        <begin position="82"/>
        <end position="103"/>
    </location>
</feature>
<dbReference type="RefSeq" id="WP_119975671.1">
    <property type="nucleotide sequence ID" value="NZ_JBHSQA010000008.1"/>
</dbReference>
<keyword evidence="1" id="KW-0812">Transmembrane</keyword>
<name>A0A3A5MDK0_9MICO</name>
<accession>A0A3A5MDK0</accession>
<comment type="caution">
    <text evidence="2">The sequence shown here is derived from an EMBL/GenBank/DDBJ whole genome shotgun (WGS) entry which is preliminary data.</text>
</comment>
<dbReference type="Proteomes" id="UP000272015">
    <property type="component" value="Unassembled WGS sequence"/>
</dbReference>
<protein>
    <submittedName>
        <fullName evidence="2">Uncharacterized protein</fullName>
    </submittedName>
</protein>
<sequence length="116" mass="11960">MGGLVPVFAAYGAVFILAGLLPFILAFHLDGIVQIVRGNGFKALIAAFVLSVVIAAAGYFVLVWASAQATVTPGTVASLNTVASYFLFFSVPLALIAFIARTVKLVRAGSRAQGSA</sequence>
<dbReference type="EMBL" id="QZVS01000091">
    <property type="protein sequence ID" value="RJT87245.1"/>
    <property type="molecule type" value="Genomic_DNA"/>
</dbReference>
<reference evidence="2 3" key="1">
    <citation type="submission" date="2018-09" db="EMBL/GenBank/DDBJ databases">
        <title>Novel species of Cryobacterium.</title>
        <authorList>
            <person name="Liu Q."/>
            <person name="Xin Y.-H."/>
        </authorList>
    </citation>
    <scope>NUCLEOTIDE SEQUENCE [LARGE SCALE GENOMIC DNA]</scope>
    <source>
        <strain evidence="2 3">Hh39</strain>
    </source>
</reference>
<gene>
    <name evidence="2" type="ORF">D6T64_15995</name>
</gene>
<keyword evidence="1" id="KW-0472">Membrane</keyword>
<feature type="transmembrane region" description="Helical" evidence="1">
    <location>
        <begin position="41"/>
        <end position="62"/>
    </location>
</feature>
<organism evidence="2 3">
    <name type="scientific">Cryobacterium melibiosiphilum</name>
    <dbReference type="NCBI Taxonomy" id="995039"/>
    <lineage>
        <taxon>Bacteria</taxon>
        <taxon>Bacillati</taxon>
        <taxon>Actinomycetota</taxon>
        <taxon>Actinomycetes</taxon>
        <taxon>Micrococcales</taxon>
        <taxon>Microbacteriaceae</taxon>
        <taxon>Cryobacterium</taxon>
    </lineage>
</organism>
<evidence type="ECO:0000313" key="3">
    <source>
        <dbReference type="Proteomes" id="UP000272015"/>
    </source>
</evidence>